<dbReference type="Pfam" id="PF04993">
    <property type="entry name" value="TfoX_N"/>
    <property type="match status" value="1"/>
</dbReference>
<feature type="domain" description="TfoX N-terminal" evidence="1">
    <location>
        <begin position="13"/>
        <end position="104"/>
    </location>
</feature>
<evidence type="ECO:0000313" key="3">
    <source>
        <dbReference type="Proteomes" id="UP000541185"/>
    </source>
</evidence>
<reference evidence="2 3" key="1">
    <citation type="submission" date="2020-04" db="EMBL/GenBank/DDBJ databases">
        <title>Ramlibacter sp. G-1-2-2 isolated from soil.</title>
        <authorList>
            <person name="Dahal R.H."/>
        </authorList>
    </citation>
    <scope>NUCLEOTIDE SEQUENCE [LARGE SCALE GENOMIC DNA]</scope>
    <source>
        <strain evidence="2 3">G-1-2-2</strain>
    </source>
</reference>
<dbReference type="InterPro" id="IPR007076">
    <property type="entry name" value="TfoX_N"/>
</dbReference>
<sequence>MGVASGFVTYCAELLAGAGTVRSRRMFGGYGLYVDDVFVAIISGETLYLKVDAQTLPRFEAEGCRRFEYTARGKTHGLGFWTVPPEAMDSARLMQPWARLAVEAGLRARRL</sequence>
<comment type="caution">
    <text evidence="2">The sequence shown here is derived from an EMBL/GenBank/DDBJ whole genome shotgun (WGS) entry which is preliminary data.</text>
</comment>
<dbReference type="RefSeq" id="WP_169418744.1">
    <property type="nucleotide sequence ID" value="NZ_JABBFX010000001.1"/>
</dbReference>
<dbReference type="PANTHER" id="PTHR36121:SF1">
    <property type="entry name" value="PROTEIN SXY"/>
    <property type="match status" value="1"/>
</dbReference>
<evidence type="ECO:0000313" key="2">
    <source>
        <dbReference type="EMBL" id="NML44631.1"/>
    </source>
</evidence>
<evidence type="ECO:0000259" key="1">
    <source>
        <dbReference type="Pfam" id="PF04993"/>
    </source>
</evidence>
<name>A0A848H527_9BURK</name>
<dbReference type="Gene3D" id="3.30.1460.30">
    <property type="entry name" value="YgaC/TfoX-N like chaperone"/>
    <property type="match status" value="1"/>
</dbReference>
<organism evidence="2 3">
    <name type="scientific">Ramlibacter agri</name>
    <dbReference type="NCBI Taxonomy" id="2728837"/>
    <lineage>
        <taxon>Bacteria</taxon>
        <taxon>Pseudomonadati</taxon>
        <taxon>Pseudomonadota</taxon>
        <taxon>Betaproteobacteria</taxon>
        <taxon>Burkholderiales</taxon>
        <taxon>Comamonadaceae</taxon>
        <taxon>Ramlibacter</taxon>
    </lineage>
</organism>
<gene>
    <name evidence="2" type="ORF">HHL11_12770</name>
</gene>
<dbReference type="AlphaFoldDB" id="A0A848H527"/>
<protein>
    <submittedName>
        <fullName evidence="2">TfoX/Sxy family protein</fullName>
    </submittedName>
</protein>
<keyword evidence="3" id="KW-1185">Reference proteome</keyword>
<dbReference type="SUPFAM" id="SSF159894">
    <property type="entry name" value="YgaC/TfoX-N like"/>
    <property type="match status" value="1"/>
</dbReference>
<accession>A0A848H527</accession>
<dbReference type="PANTHER" id="PTHR36121">
    <property type="entry name" value="PROTEIN SXY"/>
    <property type="match status" value="1"/>
</dbReference>
<proteinExistence type="predicted"/>
<dbReference type="InterPro" id="IPR047525">
    <property type="entry name" value="TfoX-like"/>
</dbReference>
<dbReference type="Proteomes" id="UP000541185">
    <property type="component" value="Unassembled WGS sequence"/>
</dbReference>
<dbReference type="EMBL" id="JABBFX010000001">
    <property type="protein sequence ID" value="NML44631.1"/>
    <property type="molecule type" value="Genomic_DNA"/>
</dbReference>